<keyword evidence="1" id="KW-0472">Membrane</keyword>
<keyword evidence="1" id="KW-1133">Transmembrane helix</keyword>
<evidence type="ECO:0000313" key="4">
    <source>
        <dbReference type="Proteomes" id="UP001232163"/>
    </source>
</evidence>
<keyword evidence="4" id="KW-1185">Reference proteome</keyword>
<evidence type="ECO:0000313" key="3">
    <source>
        <dbReference type="EMBL" id="MDP9764122.1"/>
    </source>
</evidence>
<feature type="transmembrane region" description="Helical" evidence="1">
    <location>
        <begin position="156"/>
        <end position="175"/>
    </location>
</feature>
<reference evidence="3 4" key="1">
    <citation type="submission" date="2023-07" db="EMBL/GenBank/DDBJ databases">
        <title>Genomic Encyclopedia of Type Strains, Phase IV (KMG-IV): sequencing the most valuable type-strain genomes for metagenomic binning, comparative biology and taxonomic classification.</title>
        <authorList>
            <person name="Goeker M."/>
        </authorList>
    </citation>
    <scope>NUCLEOTIDE SEQUENCE [LARGE SCALE GENOMIC DNA]</scope>
    <source>
        <strain evidence="3 4">NIO-1023</strain>
    </source>
</reference>
<organism evidence="3 4">
    <name type="scientific">Deinococcus enclensis</name>
    <dbReference type="NCBI Taxonomy" id="1049582"/>
    <lineage>
        <taxon>Bacteria</taxon>
        <taxon>Thermotogati</taxon>
        <taxon>Deinococcota</taxon>
        <taxon>Deinococci</taxon>
        <taxon>Deinococcales</taxon>
        <taxon>Deinococcaceae</taxon>
        <taxon>Deinococcus</taxon>
    </lineage>
</organism>
<keyword evidence="3" id="KW-0645">Protease</keyword>
<name>A0ABT9MC10_9DEIO</name>
<keyword evidence="3" id="KW-0378">Hydrolase</keyword>
<dbReference type="RefSeq" id="WP_307465472.1">
    <property type="nucleotide sequence ID" value="NZ_JAURUR010000003.1"/>
</dbReference>
<accession>A0ABT9MC10</accession>
<evidence type="ECO:0000256" key="1">
    <source>
        <dbReference type="SAM" id="Phobius"/>
    </source>
</evidence>
<feature type="domain" description="CAAX prenyl protease 2/Lysostaphin resistance protein A-like" evidence="2">
    <location>
        <begin position="123"/>
        <end position="225"/>
    </location>
</feature>
<dbReference type="Proteomes" id="UP001232163">
    <property type="component" value="Unassembled WGS sequence"/>
</dbReference>
<feature type="transmembrane region" description="Helical" evidence="1">
    <location>
        <begin position="181"/>
        <end position="205"/>
    </location>
</feature>
<dbReference type="PANTHER" id="PTHR35797:SF1">
    <property type="entry name" value="PROTEASE"/>
    <property type="match status" value="1"/>
</dbReference>
<feature type="transmembrane region" description="Helical" evidence="1">
    <location>
        <begin position="235"/>
        <end position="255"/>
    </location>
</feature>
<sequence>MRARPLPAFFLLAFALSWLLWSPLLAAHYGWTGAAPPALHLFGSVGPALAALLVTARLGPGARGDLRARLTRWRVGWRPWAFAVGGPLALLAAGLAVHLIAGGAWPGWPALTRVAEYPGLPLAGLILAELVFYGYGEEVGWRGFALPRLEARFGPLWAAVLLALPWALWHLPLLVRNGTYAAMGPALLGGWFLSLLTGSVLMAWLSHLARGSLLVLAVFHGLLDVVMVNEGVSTVALSSMGALVTLWGLAAVWALGHLGRAGRAAEVAQP</sequence>
<feature type="transmembrane region" description="Helical" evidence="1">
    <location>
        <begin position="80"/>
        <end position="105"/>
    </location>
</feature>
<dbReference type="EMBL" id="JAURUR010000003">
    <property type="protein sequence ID" value="MDP9764122.1"/>
    <property type="molecule type" value="Genomic_DNA"/>
</dbReference>
<evidence type="ECO:0000259" key="2">
    <source>
        <dbReference type="Pfam" id="PF02517"/>
    </source>
</evidence>
<dbReference type="InterPro" id="IPR042150">
    <property type="entry name" value="MmRce1-like"/>
</dbReference>
<feature type="transmembrane region" description="Helical" evidence="1">
    <location>
        <begin position="42"/>
        <end position="59"/>
    </location>
</feature>
<protein>
    <submittedName>
        <fullName evidence="3">Membrane protease YdiL (CAAX protease family)</fullName>
    </submittedName>
</protein>
<dbReference type="InterPro" id="IPR003675">
    <property type="entry name" value="Rce1/LyrA-like_dom"/>
</dbReference>
<dbReference type="GO" id="GO:0006508">
    <property type="term" value="P:proteolysis"/>
    <property type="evidence" value="ECO:0007669"/>
    <property type="project" value="UniProtKB-KW"/>
</dbReference>
<dbReference type="Pfam" id="PF02517">
    <property type="entry name" value="Rce1-like"/>
    <property type="match status" value="1"/>
</dbReference>
<dbReference type="PANTHER" id="PTHR35797">
    <property type="entry name" value="PROTEASE-RELATED"/>
    <property type="match status" value="1"/>
</dbReference>
<proteinExistence type="predicted"/>
<keyword evidence="1" id="KW-0812">Transmembrane</keyword>
<dbReference type="GO" id="GO:0008233">
    <property type="term" value="F:peptidase activity"/>
    <property type="evidence" value="ECO:0007669"/>
    <property type="project" value="UniProtKB-KW"/>
</dbReference>
<comment type="caution">
    <text evidence="3">The sequence shown here is derived from an EMBL/GenBank/DDBJ whole genome shotgun (WGS) entry which is preliminary data.</text>
</comment>
<gene>
    <name evidence="3" type="ORF">QO006_001547</name>
</gene>